<dbReference type="GO" id="GO:0008410">
    <property type="term" value="F:CoA-transferase activity"/>
    <property type="evidence" value="ECO:0007669"/>
    <property type="project" value="TreeGrafter"/>
</dbReference>
<dbReference type="SUPFAM" id="SSF89796">
    <property type="entry name" value="CoA-transferase family III (CaiB/BaiF)"/>
    <property type="match status" value="1"/>
</dbReference>
<gene>
    <name evidence="4" type="ORF">OV079_42325</name>
</gene>
<feature type="region of interest" description="Disordered" evidence="2">
    <location>
        <begin position="137"/>
        <end position="223"/>
    </location>
</feature>
<evidence type="ECO:0000313" key="4">
    <source>
        <dbReference type="EMBL" id="MCY1012076.1"/>
    </source>
</evidence>
<dbReference type="AlphaFoldDB" id="A0A9X3EXX8"/>
<dbReference type="Gene3D" id="3.30.1540.10">
    <property type="entry name" value="formyl-coa transferase, domain 3"/>
    <property type="match status" value="1"/>
</dbReference>
<dbReference type="Proteomes" id="UP001150924">
    <property type="component" value="Unassembled WGS sequence"/>
</dbReference>
<dbReference type="InterPro" id="IPR023606">
    <property type="entry name" value="CoA-Trfase_III_dom_1_sf"/>
</dbReference>
<protein>
    <submittedName>
        <fullName evidence="4">CoA transferase</fullName>
    </submittedName>
</protein>
<dbReference type="InterPro" id="IPR050483">
    <property type="entry name" value="CoA-transferase_III_domain"/>
</dbReference>
<sequence>MTGFGQTGPDAGRVGYDALIQGLGGLMSITGQDAEHPTKVGVAVADLGTGLYAVVAILAALLERSRSGLGQHIDLALLDTQVAGLANIAMNFLCTGEVPRPLGNAHPTIVPYQSFATADRPLMLAVGSDLHSPACAWPSASPAGPSTPASSPTPRASPTEPSWSRGWSNACPKRHVTSGCRSSPPPPRSSRTARSATSPRWPPTRKSRTAACSSRWTTAAPPV</sequence>
<keyword evidence="1 4" id="KW-0808">Transferase</keyword>
<dbReference type="InterPro" id="IPR003673">
    <property type="entry name" value="CoA-Trfase_fam_III"/>
</dbReference>
<dbReference type="EMBL" id="JAPNKE010000002">
    <property type="protein sequence ID" value="MCY1012076.1"/>
    <property type="molecule type" value="Genomic_DNA"/>
</dbReference>
<evidence type="ECO:0000256" key="1">
    <source>
        <dbReference type="ARBA" id="ARBA00022679"/>
    </source>
</evidence>
<dbReference type="PANTHER" id="PTHR48207">
    <property type="entry name" value="SUCCINATE--HYDROXYMETHYLGLUTARATE COA-TRANSFERASE"/>
    <property type="match status" value="1"/>
</dbReference>
<keyword evidence="3" id="KW-0472">Membrane</keyword>
<dbReference type="InterPro" id="IPR044855">
    <property type="entry name" value="CoA-Trfase_III_dom3_sf"/>
</dbReference>
<reference evidence="4" key="1">
    <citation type="submission" date="2022-11" db="EMBL/GenBank/DDBJ databases">
        <title>Minimal conservation of predation-associated metabolite biosynthetic gene clusters underscores biosynthetic potential of Myxococcota including descriptions for ten novel species: Archangium lansinium sp. nov., Myxococcus landrumus sp. nov., Nannocystis bai.</title>
        <authorList>
            <person name="Ahearne A."/>
            <person name="Stevens C."/>
            <person name="Phillips K."/>
        </authorList>
    </citation>
    <scope>NUCLEOTIDE SEQUENCE</scope>
    <source>
        <strain evidence="4">Na p29</strain>
    </source>
</reference>
<organism evidence="4 5">
    <name type="scientific">Nannocystis pusilla</name>
    <dbReference type="NCBI Taxonomy" id="889268"/>
    <lineage>
        <taxon>Bacteria</taxon>
        <taxon>Pseudomonadati</taxon>
        <taxon>Myxococcota</taxon>
        <taxon>Polyangia</taxon>
        <taxon>Nannocystales</taxon>
        <taxon>Nannocystaceae</taxon>
        <taxon>Nannocystis</taxon>
    </lineage>
</organism>
<dbReference type="Gene3D" id="3.40.50.10540">
    <property type="entry name" value="Crotonobetainyl-coa:carnitine coa-transferase, domain 1"/>
    <property type="match status" value="1"/>
</dbReference>
<evidence type="ECO:0000256" key="2">
    <source>
        <dbReference type="SAM" id="MobiDB-lite"/>
    </source>
</evidence>
<evidence type="ECO:0000313" key="5">
    <source>
        <dbReference type="Proteomes" id="UP001150924"/>
    </source>
</evidence>
<evidence type="ECO:0000256" key="3">
    <source>
        <dbReference type="SAM" id="Phobius"/>
    </source>
</evidence>
<comment type="caution">
    <text evidence="4">The sequence shown here is derived from an EMBL/GenBank/DDBJ whole genome shotgun (WGS) entry which is preliminary data.</text>
</comment>
<dbReference type="PANTHER" id="PTHR48207:SF3">
    <property type="entry name" value="SUCCINATE--HYDROXYMETHYLGLUTARATE COA-TRANSFERASE"/>
    <property type="match status" value="1"/>
</dbReference>
<feature type="transmembrane region" description="Helical" evidence="3">
    <location>
        <begin position="40"/>
        <end position="62"/>
    </location>
</feature>
<feature type="compositionally biased region" description="Low complexity" evidence="2">
    <location>
        <begin position="189"/>
        <end position="199"/>
    </location>
</feature>
<keyword evidence="3" id="KW-1133">Transmembrane helix</keyword>
<keyword evidence="5" id="KW-1185">Reference proteome</keyword>
<feature type="compositionally biased region" description="Low complexity" evidence="2">
    <location>
        <begin position="137"/>
        <end position="162"/>
    </location>
</feature>
<name>A0A9X3EXX8_9BACT</name>
<accession>A0A9X3EXX8</accession>
<proteinExistence type="predicted"/>
<keyword evidence="3" id="KW-0812">Transmembrane</keyword>
<dbReference type="Pfam" id="PF02515">
    <property type="entry name" value="CoA_transf_3"/>
    <property type="match status" value="1"/>
</dbReference>